<dbReference type="EMBL" id="CAJVPK010000664">
    <property type="protein sequence ID" value="CAG8537522.1"/>
    <property type="molecule type" value="Genomic_DNA"/>
</dbReference>
<accession>A0A9N9ALR8</accession>
<sequence>SFDTQIKYAGLPYLGLEQAETVQKLLNGAIFYPFTIEIENFLLISNISSKSSKSIPDDILFAKNHPITLQKLSQLQQILLLQIPNKYTIADWNNQEIMEQLFKLHLKKQLVDLIRNGTNKDLTKSNIIELYTHMKDI</sequence>
<reference evidence="1" key="1">
    <citation type="submission" date="2021-06" db="EMBL/GenBank/DDBJ databases">
        <authorList>
            <person name="Kallberg Y."/>
            <person name="Tangrot J."/>
            <person name="Rosling A."/>
        </authorList>
    </citation>
    <scope>NUCLEOTIDE SEQUENCE</scope>
    <source>
        <strain evidence="1">AZ414A</strain>
    </source>
</reference>
<comment type="caution">
    <text evidence="1">The sequence shown here is derived from an EMBL/GenBank/DDBJ whole genome shotgun (WGS) entry which is preliminary data.</text>
</comment>
<proteinExistence type="predicted"/>
<dbReference type="AlphaFoldDB" id="A0A9N9ALR8"/>
<feature type="non-terminal residue" evidence="1">
    <location>
        <position position="1"/>
    </location>
</feature>
<dbReference type="Proteomes" id="UP000789706">
    <property type="component" value="Unassembled WGS sequence"/>
</dbReference>
<evidence type="ECO:0000313" key="1">
    <source>
        <dbReference type="EMBL" id="CAG8537522.1"/>
    </source>
</evidence>
<name>A0A9N9ALR8_9GLOM</name>
<keyword evidence="2" id="KW-1185">Reference proteome</keyword>
<protein>
    <submittedName>
        <fullName evidence="1">7640_t:CDS:1</fullName>
    </submittedName>
</protein>
<organism evidence="1 2">
    <name type="scientific">Diversispora eburnea</name>
    <dbReference type="NCBI Taxonomy" id="1213867"/>
    <lineage>
        <taxon>Eukaryota</taxon>
        <taxon>Fungi</taxon>
        <taxon>Fungi incertae sedis</taxon>
        <taxon>Mucoromycota</taxon>
        <taxon>Glomeromycotina</taxon>
        <taxon>Glomeromycetes</taxon>
        <taxon>Diversisporales</taxon>
        <taxon>Diversisporaceae</taxon>
        <taxon>Diversispora</taxon>
    </lineage>
</organism>
<gene>
    <name evidence="1" type="ORF">DEBURN_LOCUS6446</name>
</gene>
<evidence type="ECO:0000313" key="2">
    <source>
        <dbReference type="Proteomes" id="UP000789706"/>
    </source>
</evidence>